<comment type="caution">
    <text evidence="1">The sequence shown here is derived from an EMBL/GenBank/DDBJ whole genome shotgun (WGS) entry which is preliminary data.</text>
</comment>
<organism evidence="1 2">
    <name type="scientific">Salix udensis</name>
    <dbReference type="NCBI Taxonomy" id="889485"/>
    <lineage>
        <taxon>Eukaryota</taxon>
        <taxon>Viridiplantae</taxon>
        <taxon>Streptophyta</taxon>
        <taxon>Embryophyta</taxon>
        <taxon>Tracheophyta</taxon>
        <taxon>Spermatophyta</taxon>
        <taxon>Magnoliopsida</taxon>
        <taxon>eudicotyledons</taxon>
        <taxon>Gunneridae</taxon>
        <taxon>Pentapetalae</taxon>
        <taxon>rosids</taxon>
        <taxon>fabids</taxon>
        <taxon>Malpighiales</taxon>
        <taxon>Salicaceae</taxon>
        <taxon>Saliceae</taxon>
        <taxon>Salix</taxon>
    </lineage>
</organism>
<dbReference type="AlphaFoldDB" id="A0AAD6JAL8"/>
<dbReference type="EMBL" id="JAPFFJ010000019">
    <property type="protein sequence ID" value="KAJ6401621.1"/>
    <property type="molecule type" value="Genomic_DNA"/>
</dbReference>
<protein>
    <submittedName>
        <fullName evidence="1">Uncharacterized protein</fullName>
    </submittedName>
</protein>
<keyword evidence="2" id="KW-1185">Reference proteome</keyword>
<reference evidence="1 2" key="1">
    <citation type="journal article" date="2023" name="Int. J. Mol. Sci.">
        <title>De Novo Assembly and Annotation of 11 Diverse Shrub Willow (Salix) Genomes Reveals Novel Gene Organization in Sex-Linked Regions.</title>
        <authorList>
            <person name="Hyden B."/>
            <person name="Feng K."/>
            <person name="Yates T.B."/>
            <person name="Jawdy S."/>
            <person name="Cereghino C."/>
            <person name="Smart L.B."/>
            <person name="Muchero W."/>
        </authorList>
    </citation>
    <scope>NUCLEOTIDE SEQUENCE [LARGE SCALE GENOMIC DNA]</scope>
    <source>
        <tissue evidence="1">Shoot tip</tissue>
    </source>
</reference>
<dbReference type="Proteomes" id="UP001162972">
    <property type="component" value="Chromosome 14"/>
</dbReference>
<sequence length="128" mass="14413">MASYACSPEQSFVMWLASLGRKASHYGTSSRHHLGKLRHVNCAIVLMKRTSIFSSNVLFRPRFGTMSKLGPIFYGQISGGRTYCHGSCTGVKKKDSISNYIGSLAFTSNAYHLWQERNEEDFSKHLSR</sequence>
<evidence type="ECO:0000313" key="1">
    <source>
        <dbReference type="EMBL" id="KAJ6401621.1"/>
    </source>
</evidence>
<gene>
    <name evidence="1" type="ORF">OIU84_016927</name>
</gene>
<accession>A0AAD6JAL8</accession>
<name>A0AAD6JAL8_9ROSI</name>
<evidence type="ECO:0000313" key="2">
    <source>
        <dbReference type="Proteomes" id="UP001162972"/>
    </source>
</evidence>
<proteinExistence type="predicted"/>